<protein>
    <submittedName>
        <fullName evidence="1">Sorbitol/mannitol transport system substrate-binding protein</fullName>
    </submittedName>
</protein>
<sequence length="455" mass="49532">MGSNGPRLTRRTLLGAGLGGAALTLSGCSGGRTGSGGRESIVVAIVSNPQMQDAIGLIENFRRDHPNIDVRFVSLPENEARAKITASVASGGGEFDVVMISNYETPIWAANGWLTSLDSYMSETPGYDPDDFITTIRDALSYEDTQYAVPFYGESSFMVYREDLFEEAGLSMPERPTWDQVREFAEVLHSPDQGRAGIALRGLAGWGENLAPLNTVINTYGGRWFDMDWRPMLDSPEVEAAVNTYVDTVRTWGQPGAATAGFGDCLTQVAQGNAAMWYDASSMVNGIQDPGSSTVADKVNYALAPTAETDYAGWLYAWSLAVPETSPRKQAAWEFIAWMTHPDYFQLVGNEIGWEGLPPGSRESTYEIPEYAEIASNYAEPTLTAMGNANQENCMVHEVPYDGLQFVAIPEFQDLGTRVGQQISAAIAGQQTVTEALDQSQRFAEAVAMTYGWES</sequence>
<dbReference type="Gene3D" id="3.40.190.10">
    <property type="entry name" value="Periplasmic binding protein-like II"/>
    <property type="match status" value="2"/>
</dbReference>
<evidence type="ECO:0000313" key="2">
    <source>
        <dbReference type="Proteomes" id="UP000636579"/>
    </source>
</evidence>
<proteinExistence type="predicted"/>
<dbReference type="CDD" id="cd13585">
    <property type="entry name" value="PBP2_TMBP_like"/>
    <property type="match status" value="1"/>
</dbReference>
<dbReference type="Proteomes" id="UP000636579">
    <property type="component" value="Unassembled WGS sequence"/>
</dbReference>
<dbReference type="RefSeq" id="WP_192591455.1">
    <property type="nucleotide sequence ID" value="NZ_JADBEE010000001.1"/>
</dbReference>
<dbReference type="InterPro" id="IPR006059">
    <property type="entry name" value="SBP"/>
</dbReference>
<organism evidence="1 2">
    <name type="scientific">Nesterenkonia halotolerans</name>
    <dbReference type="NCBI Taxonomy" id="225325"/>
    <lineage>
        <taxon>Bacteria</taxon>
        <taxon>Bacillati</taxon>
        <taxon>Actinomycetota</taxon>
        <taxon>Actinomycetes</taxon>
        <taxon>Micrococcales</taxon>
        <taxon>Micrococcaceae</taxon>
        <taxon>Nesterenkonia</taxon>
    </lineage>
</organism>
<accession>A0ABR9J7B8</accession>
<reference evidence="1 2" key="1">
    <citation type="submission" date="2020-10" db="EMBL/GenBank/DDBJ databases">
        <title>Sequencing the genomes of 1000 actinobacteria strains.</title>
        <authorList>
            <person name="Klenk H.-P."/>
        </authorList>
    </citation>
    <scope>NUCLEOTIDE SEQUENCE [LARGE SCALE GENOMIC DNA]</scope>
    <source>
        <strain evidence="1 2">DSM 15474</strain>
    </source>
</reference>
<gene>
    <name evidence="1" type="ORF">H4W26_001494</name>
</gene>
<dbReference type="EMBL" id="JADBEE010000001">
    <property type="protein sequence ID" value="MBE1514739.1"/>
    <property type="molecule type" value="Genomic_DNA"/>
</dbReference>
<dbReference type="PANTHER" id="PTHR43649:SF12">
    <property type="entry name" value="DIACETYLCHITOBIOSE BINDING PROTEIN DASA"/>
    <property type="match status" value="1"/>
</dbReference>
<dbReference type="PROSITE" id="PS51257">
    <property type="entry name" value="PROKAR_LIPOPROTEIN"/>
    <property type="match status" value="1"/>
</dbReference>
<evidence type="ECO:0000313" key="1">
    <source>
        <dbReference type="EMBL" id="MBE1514739.1"/>
    </source>
</evidence>
<keyword evidence="2" id="KW-1185">Reference proteome</keyword>
<dbReference type="Pfam" id="PF01547">
    <property type="entry name" value="SBP_bac_1"/>
    <property type="match status" value="1"/>
</dbReference>
<dbReference type="SUPFAM" id="SSF53850">
    <property type="entry name" value="Periplasmic binding protein-like II"/>
    <property type="match status" value="1"/>
</dbReference>
<comment type="caution">
    <text evidence="1">The sequence shown here is derived from an EMBL/GenBank/DDBJ whole genome shotgun (WGS) entry which is preliminary data.</text>
</comment>
<dbReference type="PANTHER" id="PTHR43649">
    <property type="entry name" value="ARABINOSE-BINDING PROTEIN-RELATED"/>
    <property type="match status" value="1"/>
</dbReference>
<dbReference type="InterPro" id="IPR050490">
    <property type="entry name" value="Bact_solute-bd_prot1"/>
</dbReference>
<name>A0ABR9J7B8_9MICC</name>